<reference evidence="2" key="1">
    <citation type="submission" date="2021-01" db="EMBL/GenBank/DDBJ databases">
        <authorList>
            <person name="Corre E."/>
            <person name="Pelletier E."/>
            <person name="Niang G."/>
            <person name="Scheremetjew M."/>
            <person name="Finn R."/>
            <person name="Kale V."/>
            <person name="Holt S."/>
            <person name="Cochrane G."/>
            <person name="Meng A."/>
            <person name="Brown T."/>
            <person name="Cohen L."/>
        </authorList>
    </citation>
    <scope>NUCLEOTIDE SEQUENCE</scope>
    <source>
        <strain evidence="2">308</strain>
    </source>
</reference>
<evidence type="ECO:0000256" key="1">
    <source>
        <dbReference type="SAM" id="MobiDB-lite"/>
    </source>
</evidence>
<feature type="compositionally biased region" description="Polar residues" evidence="1">
    <location>
        <begin position="46"/>
        <end position="56"/>
    </location>
</feature>
<feature type="region of interest" description="Disordered" evidence="1">
    <location>
        <begin position="1"/>
        <end position="193"/>
    </location>
</feature>
<accession>A0A7S1B2H6</accession>
<feature type="compositionally biased region" description="Low complexity" evidence="1">
    <location>
        <begin position="26"/>
        <end position="35"/>
    </location>
</feature>
<gene>
    <name evidence="2" type="ORF">CHYS00102_LOCUS199</name>
</gene>
<proteinExistence type="predicted"/>
<dbReference type="AlphaFoldDB" id="A0A7S1B2H6"/>
<feature type="compositionally biased region" description="Basic residues" evidence="1">
    <location>
        <begin position="103"/>
        <end position="113"/>
    </location>
</feature>
<feature type="compositionally biased region" description="Basic residues" evidence="1">
    <location>
        <begin position="76"/>
        <end position="86"/>
    </location>
</feature>
<feature type="compositionally biased region" description="Acidic residues" evidence="1">
    <location>
        <begin position="14"/>
        <end position="25"/>
    </location>
</feature>
<dbReference type="EMBL" id="HBFR01000312">
    <property type="protein sequence ID" value="CAD8873041.1"/>
    <property type="molecule type" value="Transcribed_RNA"/>
</dbReference>
<name>A0A7S1B2H6_9STRA</name>
<protein>
    <submittedName>
        <fullName evidence="2">Uncharacterized protein</fullName>
    </submittedName>
</protein>
<organism evidence="2">
    <name type="scientific">Corethron hystrix</name>
    <dbReference type="NCBI Taxonomy" id="216773"/>
    <lineage>
        <taxon>Eukaryota</taxon>
        <taxon>Sar</taxon>
        <taxon>Stramenopiles</taxon>
        <taxon>Ochrophyta</taxon>
        <taxon>Bacillariophyta</taxon>
        <taxon>Coscinodiscophyceae</taxon>
        <taxon>Corethrophycidae</taxon>
        <taxon>Corethrales</taxon>
        <taxon>Corethraceae</taxon>
        <taxon>Corethron</taxon>
    </lineage>
</organism>
<feature type="compositionally biased region" description="Basic and acidic residues" evidence="1">
    <location>
        <begin position="130"/>
        <end position="145"/>
    </location>
</feature>
<evidence type="ECO:0000313" key="2">
    <source>
        <dbReference type="EMBL" id="CAD8873041.1"/>
    </source>
</evidence>
<sequence>MKDVALQMTKTIVEEQEEPDTEGDDSSVVSSDISSNAPANIKHTPTFVTAPTSLDQKTLHLKPPSDCEEDSQSKGSMKRRSTKKVLPRSQSLGISSYHEKSALIKKYKNKKSKSFSIEEELSIKSKPTKKKETNDVITEKLKNGGKESQSMAAITPSNKHAFSSSKNQEPRKEGSVERQSLSRSRKKNPKQDKTSVSFNHLCLKNTFSFVTTLDEVEQLSGDDLQYYTDSDIDDDIDDEFTEYSSVFSGSSNYPPNTSDACPSCICVYR</sequence>
<feature type="compositionally biased region" description="Polar residues" evidence="1">
    <location>
        <begin position="146"/>
        <end position="167"/>
    </location>
</feature>